<sequence length="91" mass="9728">MAVFGTLRVSSEGPKGGRFQTDGLAPQFGRKGRHRAGPRADIAPRQRHVACAPEAAMRLQYPDRFGDEPGANGSTTLLGRALLAKGVWEAI</sequence>
<dbReference type="EMBL" id="QOZG01000007">
    <property type="protein sequence ID" value="RCS22577.1"/>
    <property type="molecule type" value="Genomic_DNA"/>
</dbReference>
<reference evidence="2 3" key="1">
    <citation type="submission" date="2018-07" db="EMBL/GenBank/DDBJ databases">
        <title>The draft genome of Phyllobacterium salinisoli.</title>
        <authorList>
            <person name="Liu L."/>
            <person name="Li L."/>
            <person name="Zhang X."/>
            <person name="Liang L."/>
        </authorList>
    </citation>
    <scope>NUCLEOTIDE SEQUENCE [LARGE SCALE GENOMIC DNA]</scope>
    <source>
        <strain evidence="2 3">LLAN61</strain>
    </source>
</reference>
<name>A0A368JZM2_9HYPH</name>
<organism evidence="2 3">
    <name type="scientific">Phyllobacterium salinisoli</name>
    <dbReference type="NCBI Taxonomy" id="1899321"/>
    <lineage>
        <taxon>Bacteria</taxon>
        <taxon>Pseudomonadati</taxon>
        <taxon>Pseudomonadota</taxon>
        <taxon>Alphaproteobacteria</taxon>
        <taxon>Hyphomicrobiales</taxon>
        <taxon>Phyllobacteriaceae</taxon>
        <taxon>Phyllobacterium</taxon>
    </lineage>
</organism>
<proteinExistence type="predicted"/>
<feature type="region of interest" description="Disordered" evidence="1">
    <location>
        <begin position="1"/>
        <end position="38"/>
    </location>
</feature>
<comment type="caution">
    <text evidence="2">The sequence shown here is derived from an EMBL/GenBank/DDBJ whole genome shotgun (WGS) entry which is preliminary data.</text>
</comment>
<dbReference type="Proteomes" id="UP000253420">
    <property type="component" value="Unassembled WGS sequence"/>
</dbReference>
<dbReference type="AlphaFoldDB" id="A0A368JZM2"/>
<gene>
    <name evidence="2" type="ORF">DUT91_16915</name>
</gene>
<accession>A0A368JZM2</accession>
<evidence type="ECO:0000313" key="3">
    <source>
        <dbReference type="Proteomes" id="UP000253420"/>
    </source>
</evidence>
<keyword evidence="3" id="KW-1185">Reference proteome</keyword>
<protein>
    <submittedName>
        <fullName evidence="2">Uncharacterized protein</fullName>
    </submittedName>
</protein>
<evidence type="ECO:0000313" key="2">
    <source>
        <dbReference type="EMBL" id="RCS22577.1"/>
    </source>
</evidence>
<evidence type="ECO:0000256" key="1">
    <source>
        <dbReference type="SAM" id="MobiDB-lite"/>
    </source>
</evidence>